<dbReference type="PANTHER" id="PTHR11070:SF2">
    <property type="entry name" value="ATP-DEPENDENT DNA HELICASE SRS2"/>
    <property type="match status" value="1"/>
</dbReference>
<sequence length="621" mass="71168">MGLSDEQARAVESSDQHNLIVALPGAGKTFTMITFIENLVQTPENKILALTFTKAAAEEMKTRIGKKVKALQRKQIHVSTFHSLIMKQTQRHPNFSGRKLINGNASERVTSHIAESYRLKVGISEEVEIKTIVTHSRTGKEYPEPKIKVKKVPFRVVSKWLLKEFIATPHHEDIEVEYDDVFPRGIEDFYQYYQDQLAKLKYWPMDVMCVEITRAMLMGDIEPINCSHLIVDEYQDVDKVQYQWIKCHGIAGTMLTVVGDDDQSVYSFRGSLGVEGMRLLQEDFKVNYHTLSICFRCGSEILKAAEHLVSFNNDRIMKNMRSEAKENGEVYLHPFNSLDEEVKHIAESLLDNIGKSRAVLARTNSELDYIESYLNLNEIECNRMNGSSIWESDHLKIYLHFVCTILQVNSSEHLTPLLVYLNESHANIIEITETLQGLGLGHLDFDTATWLELTIKLYRLCQDNWHLASTTDTENMKALIERVVNEFGNVMSKGVKEFSSLFSDIVVSTSSGTFASRIEAIEEICRRRTKKTMNEAEVVLTSFHGSKGLEWDCVWLVGLDDKNIPHKMPQVKIEDVNIEEERRLLYVAMTRARIRLSLSWIINPCKFLKESFSEEELVANI</sequence>
<evidence type="ECO:0000313" key="16">
    <source>
        <dbReference type="Proteomes" id="UP000255061"/>
    </source>
</evidence>
<evidence type="ECO:0000256" key="6">
    <source>
        <dbReference type="ARBA" id="ARBA00023125"/>
    </source>
</evidence>
<keyword evidence="2 12" id="KW-0547">Nucleotide-binding</keyword>
<name>A0A380BU93_9GAMM</name>
<dbReference type="Pfam" id="PF13361">
    <property type="entry name" value="UvrD_C"/>
    <property type="match status" value="2"/>
</dbReference>
<dbReference type="GO" id="GO:0003677">
    <property type="term" value="F:DNA binding"/>
    <property type="evidence" value="ECO:0007669"/>
    <property type="project" value="UniProtKB-KW"/>
</dbReference>
<dbReference type="Gene3D" id="1.10.486.10">
    <property type="entry name" value="PCRA, domain 4"/>
    <property type="match status" value="1"/>
</dbReference>
<dbReference type="GO" id="GO:0005524">
    <property type="term" value="F:ATP binding"/>
    <property type="evidence" value="ECO:0007669"/>
    <property type="project" value="UniProtKB-UniRule"/>
</dbReference>
<protein>
    <recommendedName>
        <fullName evidence="9">DNA 3'-5' helicase</fullName>
        <ecNumber evidence="9">5.6.2.4</ecNumber>
    </recommendedName>
    <alternativeName>
        <fullName evidence="10">DNA 3'-5' helicase II</fullName>
    </alternativeName>
</protein>
<evidence type="ECO:0000256" key="3">
    <source>
        <dbReference type="ARBA" id="ARBA00022801"/>
    </source>
</evidence>
<dbReference type="EMBL" id="UGYV01000004">
    <property type="protein sequence ID" value="SUJ07385.1"/>
    <property type="molecule type" value="Genomic_DNA"/>
</dbReference>
<dbReference type="AlphaFoldDB" id="A0A380BU93"/>
<dbReference type="CDD" id="cd17932">
    <property type="entry name" value="DEXQc_UvrD"/>
    <property type="match status" value="1"/>
</dbReference>
<dbReference type="RefSeq" id="WP_181879257.1">
    <property type="nucleotide sequence ID" value="NZ_UGYV01000004.1"/>
</dbReference>
<dbReference type="PROSITE" id="PS51198">
    <property type="entry name" value="UVRD_HELICASE_ATP_BIND"/>
    <property type="match status" value="1"/>
</dbReference>
<keyword evidence="3 12" id="KW-0378">Hydrolase</keyword>
<dbReference type="GO" id="GO:0016887">
    <property type="term" value="F:ATP hydrolysis activity"/>
    <property type="evidence" value="ECO:0007669"/>
    <property type="project" value="RHEA"/>
</dbReference>
<evidence type="ECO:0000256" key="2">
    <source>
        <dbReference type="ARBA" id="ARBA00022741"/>
    </source>
</evidence>
<comment type="catalytic activity">
    <reaction evidence="8">
        <text>Couples ATP hydrolysis with the unwinding of duplex DNA by translocating in the 3'-5' direction.</text>
        <dbReference type="EC" id="5.6.2.4"/>
    </reaction>
</comment>
<evidence type="ECO:0000256" key="1">
    <source>
        <dbReference type="ARBA" id="ARBA00009922"/>
    </source>
</evidence>
<evidence type="ECO:0000259" key="13">
    <source>
        <dbReference type="PROSITE" id="PS51198"/>
    </source>
</evidence>
<reference evidence="15 16" key="1">
    <citation type="submission" date="2018-06" db="EMBL/GenBank/DDBJ databases">
        <authorList>
            <consortium name="Pathogen Informatics"/>
            <person name="Doyle S."/>
        </authorList>
    </citation>
    <scope>NUCLEOTIDE SEQUENCE [LARGE SCALE GENOMIC DNA]</scope>
    <source>
        <strain evidence="15 16">NCTC10736</strain>
    </source>
</reference>
<evidence type="ECO:0000256" key="12">
    <source>
        <dbReference type="PROSITE-ProRule" id="PRU00560"/>
    </source>
</evidence>
<evidence type="ECO:0000256" key="4">
    <source>
        <dbReference type="ARBA" id="ARBA00022806"/>
    </source>
</evidence>
<feature type="domain" description="UvrD-like helicase ATP-binding" evidence="13">
    <location>
        <begin position="1"/>
        <end position="298"/>
    </location>
</feature>
<evidence type="ECO:0000256" key="5">
    <source>
        <dbReference type="ARBA" id="ARBA00022840"/>
    </source>
</evidence>
<dbReference type="Pfam" id="PF00580">
    <property type="entry name" value="UvrD-helicase"/>
    <property type="match status" value="1"/>
</dbReference>
<dbReference type="InterPro" id="IPR014017">
    <property type="entry name" value="DNA_helicase_UvrD-like_C"/>
</dbReference>
<dbReference type="SUPFAM" id="SSF52540">
    <property type="entry name" value="P-loop containing nucleoside triphosphate hydrolases"/>
    <property type="match status" value="1"/>
</dbReference>
<dbReference type="Gene3D" id="3.40.50.300">
    <property type="entry name" value="P-loop containing nucleotide triphosphate hydrolases"/>
    <property type="match status" value="2"/>
</dbReference>
<evidence type="ECO:0000256" key="10">
    <source>
        <dbReference type="ARBA" id="ARBA00034923"/>
    </source>
</evidence>
<dbReference type="InterPro" id="IPR027417">
    <property type="entry name" value="P-loop_NTPase"/>
</dbReference>
<keyword evidence="5 12" id="KW-0067">ATP-binding</keyword>
<dbReference type="GO" id="GO:0043138">
    <property type="term" value="F:3'-5' DNA helicase activity"/>
    <property type="evidence" value="ECO:0007669"/>
    <property type="project" value="UniProtKB-EC"/>
</dbReference>
<keyword evidence="6" id="KW-0238">DNA-binding</keyword>
<keyword evidence="4 12" id="KW-0347">Helicase</keyword>
<comment type="similarity">
    <text evidence="1">Belongs to the helicase family. UvrD subfamily.</text>
</comment>
<dbReference type="InterPro" id="IPR000212">
    <property type="entry name" value="DNA_helicase_UvrD/REP"/>
</dbReference>
<evidence type="ECO:0000256" key="11">
    <source>
        <dbReference type="ARBA" id="ARBA00048988"/>
    </source>
</evidence>
<dbReference type="PANTHER" id="PTHR11070">
    <property type="entry name" value="UVRD / RECB / PCRA DNA HELICASE FAMILY MEMBER"/>
    <property type="match status" value="1"/>
</dbReference>
<dbReference type="InterPro" id="IPR013986">
    <property type="entry name" value="DExx_box_DNA_helicase_dom_sf"/>
</dbReference>
<feature type="domain" description="UvrD-like helicase C-terminal" evidence="14">
    <location>
        <begin position="299"/>
        <end position="548"/>
    </location>
</feature>
<feature type="binding site" evidence="12">
    <location>
        <begin position="22"/>
        <end position="29"/>
    </location>
    <ligand>
        <name>ATP</name>
        <dbReference type="ChEBI" id="CHEBI:30616"/>
    </ligand>
</feature>
<evidence type="ECO:0000256" key="8">
    <source>
        <dbReference type="ARBA" id="ARBA00034617"/>
    </source>
</evidence>
<gene>
    <name evidence="15" type="primary">uvrD_2</name>
    <name evidence="15" type="ORF">NCTC10736_03875</name>
</gene>
<dbReference type="GO" id="GO:0000725">
    <property type="term" value="P:recombinational repair"/>
    <property type="evidence" value="ECO:0007669"/>
    <property type="project" value="TreeGrafter"/>
</dbReference>
<proteinExistence type="inferred from homology"/>
<dbReference type="InterPro" id="IPR014016">
    <property type="entry name" value="UvrD-like_ATP-bd"/>
</dbReference>
<keyword evidence="7" id="KW-0413">Isomerase</keyword>
<accession>A0A380BU93</accession>
<evidence type="ECO:0000313" key="15">
    <source>
        <dbReference type="EMBL" id="SUJ07385.1"/>
    </source>
</evidence>
<dbReference type="PROSITE" id="PS51217">
    <property type="entry name" value="UVRD_HELICASE_CTER"/>
    <property type="match status" value="1"/>
</dbReference>
<comment type="catalytic activity">
    <reaction evidence="11">
        <text>ATP + H2O = ADP + phosphate + H(+)</text>
        <dbReference type="Rhea" id="RHEA:13065"/>
        <dbReference type="ChEBI" id="CHEBI:15377"/>
        <dbReference type="ChEBI" id="CHEBI:15378"/>
        <dbReference type="ChEBI" id="CHEBI:30616"/>
        <dbReference type="ChEBI" id="CHEBI:43474"/>
        <dbReference type="ChEBI" id="CHEBI:456216"/>
        <dbReference type="EC" id="5.6.2.4"/>
    </reaction>
</comment>
<organism evidence="15 16">
    <name type="scientific">Shewanella morhuae</name>
    <dbReference type="NCBI Taxonomy" id="365591"/>
    <lineage>
        <taxon>Bacteria</taxon>
        <taxon>Pseudomonadati</taxon>
        <taxon>Pseudomonadota</taxon>
        <taxon>Gammaproteobacteria</taxon>
        <taxon>Alteromonadales</taxon>
        <taxon>Shewanellaceae</taxon>
        <taxon>Shewanella</taxon>
    </lineage>
</organism>
<dbReference type="Proteomes" id="UP000255061">
    <property type="component" value="Unassembled WGS sequence"/>
</dbReference>
<evidence type="ECO:0000259" key="14">
    <source>
        <dbReference type="PROSITE" id="PS51217"/>
    </source>
</evidence>
<dbReference type="Gene3D" id="1.10.10.160">
    <property type="match status" value="1"/>
</dbReference>
<evidence type="ECO:0000256" key="9">
    <source>
        <dbReference type="ARBA" id="ARBA00034808"/>
    </source>
</evidence>
<evidence type="ECO:0000256" key="7">
    <source>
        <dbReference type="ARBA" id="ARBA00023235"/>
    </source>
</evidence>
<dbReference type="EC" id="5.6.2.4" evidence="9"/>